<name>A0ABW8TJX9_9CLOT</name>
<dbReference type="PANTHER" id="PTHR30204:SF82">
    <property type="entry name" value="TRANSCRIPTIONAL REGULATOR, MERR FAMILY"/>
    <property type="match status" value="1"/>
</dbReference>
<sequence>MKYTIKQVSKRTQLSEYTLRYYDREGLMPLLKRSKNGIRLYSENDICWIELICCLKNSGMSLVKIKEFMNLCLNGKESCEERKEMLEQHKKSILAQMEKLNKSLCTINYKLEHYKEIGIFHIDSEI</sequence>
<evidence type="ECO:0000259" key="3">
    <source>
        <dbReference type="PROSITE" id="PS50937"/>
    </source>
</evidence>
<evidence type="ECO:0000313" key="5">
    <source>
        <dbReference type="Proteomes" id="UP001623592"/>
    </source>
</evidence>
<dbReference type="Gene3D" id="1.10.1660.10">
    <property type="match status" value="1"/>
</dbReference>
<evidence type="ECO:0000313" key="4">
    <source>
        <dbReference type="EMBL" id="MFL0252859.1"/>
    </source>
</evidence>
<keyword evidence="5" id="KW-1185">Reference proteome</keyword>
<dbReference type="Proteomes" id="UP001623592">
    <property type="component" value="Unassembled WGS sequence"/>
</dbReference>
<dbReference type="Pfam" id="PF13411">
    <property type="entry name" value="MerR_1"/>
    <property type="match status" value="1"/>
</dbReference>
<feature type="domain" description="HTH merR-type" evidence="3">
    <location>
        <begin position="2"/>
        <end position="71"/>
    </location>
</feature>
<dbReference type="CDD" id="cd01109">
    <property type="entry name" value="HTH_YyaN"/>
    <property type="match status" value="1"/>
</dbReference>
<comment type="caution">
    <text evidence="4">The sequence shown here is derived from an EMBL/GenBank/DDBJ whole genome shotgun (WGS) entry which is preliminary data.</text>
</comment>
<protein>
    <submittedName>
        <fullName evidence="4">MerR family transcriptional regulator</fullName>
    </submittedName>
</protein>
<feature type="coiled-coil region" evidence="2">
    <location>
        <begin position="76"/>
        <end position="103"/>
    </location>
</feature>
<evidence type="ECO:0000256" key="2">
    <source>
        <dbReference type="SAM" id="Coils"/>
    </source>
</evidence>
<dbReference type="SUPFAM" id="SSF46955">
    <property type="entry name" value="Putative DNA-binding domain"/>
    <property type="match status" value="1"/>
</dbReference>
<dbReference type="RefSeq" id="WP_406789516.1">
    <property type="nucleotide sequence ID" value="NZ_JBJIAA010000021.1"/>
</dbReference>
<keyword evidence="1" id="KW-0238">DNA-binding</keyword>
<dbReference type="InterPro" id="IPR000551">
    <property type="entry name" value="MerR-type_HTH_dom"/>
</dbReference>
<reference evidence="4 5" key="1">
    <citation type="submission" date="2024-11" db="EMBL/GenBank/DDBJ databases">
        <authorList>
            <person name="Heng Y.C."/>
            <person name="Lim A.C.H."/>
            <person name="Lee J.K.Y."/>
            <person name="Kittelmann S."/>
        </authorList>
    </citation>
    <scope>NUCLEOTIDE SEQUENCE [LARGE SCALE GENOMIC DNA]</scope>
    <source>
        <strain evidence="4 5">WILCCON 0114</strain>
    </source>
</reference>
<organism evidence="4 5">
    <name type="scientific">Clostridium neuense</name>
    <dbReference type="NCBI Taxonomy" id="1728934"/>
    <lineage>
        <taxon>Bacteria</taxon>
        <taxon>Bacillati</taxon>
        <taxon>Bacillota</taxon>
        <taxon>Clostridia</taxon>
        <taxon>Eubacteriales</taxon>
        <taxon>Clostridiaceae</taxon>
        <taxon>Clostridium</taxon>
    </lineage>
</organism>
<dbReference type="InterPro" id="IPR047057">
    <property type="entry name" value="MerR_fam"/>
</dbReference>
<proteinExistence type="predicted"/>
<gene>
    <name evidence="4" type="ORF">ACJDT4_20840</name>
</gene>
<dbReference type="InterPro" id="IPR009061">
    <property type="entry name" value="DNA-bd_dom_put_sf"/>
</dbReference>
<dbReference type="PROSITE" id="PS50937">
    <property type="entry name" value="HTH_MERR_2"/>
    <property type="match status" value="1"/>
</dbReference>
<dbReference type="PANTHER" id="PTHR30204">
    <property type="entry name" value="REDOX-CYCLING DRUG-SENSING TRANSCRIPTIONAL ACTIVATOR SOXR"/>
    <property type="match status" value="1"/>
</dbReference>
<dbReference type="SMART" id="SM00422">
    <property type="entry name" value="HTH_MERR"/>
    <property type="match status" value="1"/>
</dbReference>
<accession>A0ABW8TJX9</accession>
<keyword evidence="2" id="KW-0175">Coiled coil</keyword>
<evidence type="ECO:0000256" key="1">
    <source>
        <dbReference type="ARBA" id="ARBA00023125"/>
    </source>
</evidence>
<dbReference type="EMBL" id="JBJIAA010000021">
    <property type="protein sequence ID" value="MFL0252859.1"/>
    <property type="molecule type" value="Genomic_DNA"/>
</dbReference>